<evidence type="ECO:0000256" key="1">
    <source>
        <dbReference type="SAM" id="MobiDB-lite"/>
    </source>
</evidence>
<feature type="compositionally biased region" description="Basic and acidic residues" evidence="1">
    <location>
        <begin position="93"/>
        <end position="103"/>
    </location>
</feature>
<accession>A0AAU9IYN9</accession>
<dbReference type="EMBL" id="CAJZBQ010000021">
    <property type="protein sequence ID" value="CAG9318753.1"/>
    <property type="molecule type" value="Genomic_DNA"/>
</dbReference>
<protein>
    <submittedName>
        <fullName evidence="2">Uncharacterized protein</fullName>
    </submittedName>
</protein>
<comment type="caution">
    <text evidence="2">The sequence shown here is derived from an EMBL/GenBank/DDBJ whole genome shotgun (WGS) entry which is preliminary data.</text>
</comment>
<proteinExistence type="predicted"/>
<reference evidence="2" key="1">
    <citation type="submission" date="2021-09" db="EMBL/GenBank/DDBJ databases">
        <authorList>
            <consortium name="AG Swart"/>
            <person name="Singh M."/>
            <person name="Singh A."/>
            <person name="Seah K."/>
            <person name="Emmerich C."/>
        </authorList>
    </citation>
    <scope>NUCLEOTIDE SEQUENCE</scope>
    <source>
        <strain evidence="2">ATCC30299</strain>
    </source>
</reference>
<evidence type="ECO:0000313" key="3">
    <source>
        <dbReference type="Proteomes" id="UP001162131"/>
    </source>
</evidence>
<evidence type="ECO:0000313" key="2">
    <source>
        <dbReference type="EMBL" id="CAG9318753.1"/>
    </source>
</evidence>
<dbReference type="AlphaFoldDB" id="A0AAU9IYN9"/>
<gene>
    <name evidence="2" type="ORF">BSTOLATCC_MIC22120</name>
</gene>
<dbReference type="Proteomes" id="UP001162131">
    <property type="component" value="Unassembled WGS sequence"/>
</dbReference>
<name>A0AAU9IYN9_9CILI</name>
<organism evidence="2 3">
    <name type="scientific">Blepharisma stoltei</name>
    <dbReference type="NCBI Taxonomy" id="1481888"/>
    <lineage>
        <taxon>Eukaryota</taxon>
        <taxon>Sar</taxon>
        <taxon>Alveolata</taxon>
        <taxon>Ciliophora</taxon>
        <taxon>Postciliodesmatophora</taxon>
        <taxon>Heterotrichea</taxon>
        <taxon>Heterotrichida</taxon>
        <taxon>Blepharismidae</taxon>
        <taxon>Blepharisma</taxon>
    </lineage>
</organism>
<keyword evidence="3" id="KW-1185">Reference proteome</keyword>
<feature type="region of interest" description="Disordered" evidence="1">
    <location>
        <begin position="54"/>
        <end position="119"/>
    </location>
</feature>
<sequence>MSKSPDSNTLVDFYSSITTLHQESQARINNVFESLRQEAVALLHKYLVSLNNEDPEEASTNTSASPKHSKNPENLIYPSSTENPPQKPQLRIAKTENSKTREESNEEENDSDAPNLPTKRKRRARIDIFNLEIPYLNEFKEKVENFKEMARNLYDKNISPKIISKLLNFPLNQIHVLGNWTQISYDIAKKNREIKKNVLKLSEEGLSISDICDKISIKKNIASMILDECSLVAVIRSPEDKRKFIKYVIENDKVSKNVISKITGINIVKLYEWINQYNSNLPFSNDEIITEDEGYTREEIREVIYNYFMSGSAEAAARKNGIANPELVMKWVTYLENCGKSKKSE</sequence>